<dbReference type="PROSITE" id="PS50097">
    <property type="entry name" value="BTB"/>
    <property type="match status" value="1"/>
</dbReference>
<dbReference type="WBParaSite" id="ALUE_0001832701-mRNA-1">
    <property type="protein sequence ID" value="ALUE_0001832701-mRNA-1"/>
    <property type="gene ID" value="ALUE_0001832701"/>
</dbReference>
<dbReference type="AlphaFoldDB" id="A0A0M3IIG0"/>
<dbReference type="Pfam" id="PF00651">
    <property type="entry name" value="BTB"/>
    <property type="match status" value="1"/>
</dbReference>
<dbReference type="Proteomes" id="UP000036681">
    <property type="component" value="Unplaced"/>
</dbReference>
<dbReference type="SUPFAM" id="SSF54695">
    <property type="entry name" value="POZ domain"/>
    <property type="match status" value="1"/>
</dbReference>
<feature type="domain" description="BTB" evidence="1">
    <location>
        <begin position="164"/>
        <end position="229"/>
    </location>
</feature>
<dbReference type="InterPro" id="IPR011333">
    <property type="entry name" value="SKP1/BTB/POZ_sf"/>
</dbReference>
<protein>
    <submittedName>
        <fullName evidence="3">BTB domain-containing protein</fullName>
    </submittedName>
</protein>
<proteinExistence type="predicted"/>
<sequence>MSAEPSLQADIFPSIINLVPTRSQTSYTALPCNRELLFSVVVDNHCRIRGERLDTPAGAIKFPIDLIDLIVHPQVDQMGNTVVILYGEARYSPTEWVYTTQLRIKTGTGNRKEAIRLVDKGFFQIGKWLPPITIRVIDPLVKRIKLEFKFINQQFEYLPRFENGDVTLRFKDGSTLCVDKALLALHSRYMASFVHDAAQGATIDMGDFEMEAFRELLYQIYATRRPIETDLPKIAKAANAFKADIILSKLTAHIFALDMGFVQKMQFALFLELDQTLSELVYVAEQRGELTARITPQIREECTRWGITVPQLIDVMLRHIYPSRAIIPGRYFRPMMMFAEEHSLRRLLNSLGEMMLMEPPLTPQMMLDHLQLAHRYQHGNLFRACLLRIEGSFKTRVSQLMALPQFNDLPEAMRKEIVDRHCSGWALKDQHLAGLPTCRTIREVTLTKGGPPRSLLDKDDRFDSPDEMRSIEAFGSAHDMKMTY</sequence>
<organism evidence="2 3">
    <name type="scientific">Ascaris lumbricoides</name>
    <name type="common">Giant roundworm</name>
    <dbReference type="NCBI Taxonomy" id="6252"/>
    <lineage>
        <taxon>Eukaryota</taxon>
        <taxon>Metazoa</taxon>
        <taxon>Ecdysozoa</taxon>
        <taxon>Nematoda</taxon>
        <taxon>Chromadorea</taxon>
        <taxon>Rhabditida</taxon>
        <taxon>Spirurina</taxon>
        <taxon>Ascaridomorpha</taxon>
        <taxon>Ascaridoidea</taxon>
        <taxon>Ascarididae</taxon>
        <taxon>Ascaris</taxon>
    </lineage>
</organism>
<keyword evidence="2" id="KW-1185">Reference proteome</keyword>
<evidence type="ECO:0000313" key="3">
    <source>
        <dbReference type="WBParaSite" id="ALUE_0001832701-mRNA-1"/>
    </source>
</evidence>
<dbReference type="InterPro" id="IPR000210">
    <property type="entry name" value="BTB/POZ_dom"/>
</dbReference>
<name>A0A0M3IIG0_ASCLU</name>
<dbReference type="Gene3D" id="3.30.710.10">
    <property type="entry name" value="Potassium Channel Kv1.1, Chain A"/>
    <property type="match status" value="1"/>
</dbReference>
<reference evidence="3" key="1">
    <citation type="submission" date="2017-02" db="UniProtKB">
        <authorList>
            <consortium name="WormBaseParasite"/>
        </authorList>
    </citation>
    <scope>IDENTIFICATION</scope>
</reference>
<evidence type="ECO:0000259" key="1">
    <source>
        <dbReference type="PROSITE" id="PS50097"/>
    </source>
</evidence>
<accession>A0A0M3IIG0</accession>
<evidence type="ECO:0000313" key="2">
    <source>
        <dbReference type="Proteomes" id="UP000036681"/>
    </source>
</evidence>